<organism evidence="3 4">
    <name type="scientific">Fictibacillus iocasae</name>
    <dbReference type="NCBI Taxonomy" id="2715437"/>
    <lineage>
        <taxon>Bacteria</taxon>
        <taxon>Bacillati</taxon>
        <taxon>Bacillota</taxon>
        <taxon>Bacilli</taxon>
        <taxon>Bacillales</taxon>
        <taxon>Fictibacillaceae</taxon>
        <taxon>Fictibacillus</taxon>
    </lineage>
</organism>
<feature type="region of interest" description="Disordered" evidence="1">
    <location>
        <begin position="130"/>
        <end position="157"/>
    </location>
</feature>
<evidence type="ECO:0000313" key="4">
    <source>
        <dbReference type="Proteomes" id="UP001596549"/>
    </source>
</evidence>
<name>A0ABW2NT03_9BACL</name>
<dbReference type="RefSeq" id="WP_379751682.1">
    <property type="nucleotide sequence ID" value="NZ_JBHTCP010000052.1"/>
</dbReference>
<proteinExistence type="predicted"/>
<evidence type="ECO:0000313" key="3">
    <source>
        <dbReference type="EMBL" id="MFC7373600.1"/>
    </source>
</evidence>
<comment type="caution">
    <text evidence="3">The sequence shown here is derived from an EMBL/GenBank/DDBJ whole genome shotgun (WGS) entry which is preliminary data.</text>
</comment>
<dbReference type="Proteomes" id="UP001596549">
    <property type="component" value="Unassembled WGS sequence"/>
</dbReference>
<feature type="transmembrane region" description="Helical" evidence="2">
    <location>
        <begin position="14"/>
        <end position="32"/>
    </location>
</feature>
<gene>
    <name evidence="3" type="ORF">ACFQPF_18305</name>
</gene>
<evidence type="ECO:0008006" key="5">
    <source>
        <dbReference type="Google" id="ProtNLM"/>
    </source>
</evidence>
<keyword evidence="4" id="KW-1185">Reference proteome</keyword>
<dbReference type="EMBL" id="JBHTCP010000052">
    <property type="protein sequence ID" value="MFC7373600.1"/>
    <property type="molecule type" value="Genomic_DNA"/>
</dbReference>
<protein>
    <recommendedName>
        <fullName evidence="5">YtxH domain-containing protein</fullName>
    </recommendedName>
</protein>
<evidence type="ECO:0000256" key="2">
    <source>
        <dbReference type="SAM" id="Phobius"/>
    </source>
</evidence>
<sequence>MQTNYVNYQQDHSLLWKSMMAGALAGAALAMLDRETRNTVIHQFRQMGKKSAVIVSEVRHNPKETTNMLKERIQIAAASGKELMEDLKSASTHIESIKQSGMEAVQHLKEAGMELKETGMELKEIGHKAGEAGHQIASGAQAPAVRNETLPGHTQGL</sequence>
<accession>A0ABW2NT03</accession>
<keyword evidence="2" id="KW-0472">Membrane</keyword>
<keyword evidence="2" id="KW-1133">Transmembrane helix</keyword>
<reference evidence="4" key="1">
    <citation type="journal article" date="2019" name="Int. J. Syst. Evol. Microbiol.">
        <title>The Global Catalogue of Microorganisms (GCM) 10K type strain sequencing project: providing services to taxonomists for standard genome sequencing and annotation.</title>
        <authorList>
            <consortium name="The Broad Institute Genomics Platform"/>
            <consortium name="The Broad Institute Genome Sequencing Center for Infectious Disease"/>
            <person name="Wu L."/>
            <person name="Ma J."/>
        </authorList>
    </citation>
    <scope>NUCLEOTIDE SEQUENCE [LARGE SCALE GENOMIC DNA]</scope>
    <source>
        <strain evidence="4">NBRC 106396</strain>
    </source>
</reference>
<evidence type="ECO:0000256" key="1">
    <source>
        <dbReference type="SAM" id="MobiDB-lite"/>
    </source>
</evidence>
<keyword evidence="2" id="KW-0812">Transmembrane</keyword>